<comment type="caution">
    <text evidence="2">The sequence shown here is derived from an EMBL/GenBank/DDBJ whole genome shotgun (WGS) entry which is preliminary data.</text>
</comment>
<keyword evidence="3" id="KW-1185">Reference proteome</keyword>
<proteinExistence type="predicted"/>
<dbReference type="EMBL" id="PQIB02000589">
    <property type="protein sequence ID" value="RLM49092.1"/>
    <property type="molecule type" value="Genomic_DNA"/>
</dbReference>
<dbReference type="Proteomes" id="UP000275267">
    <property type="component" value="Unassembled WGS sequence"/>
</dbReference>
<name>A0A3L6P9I8_PANMI</name>
<sequence>MASEAPSATSDVAAEPMAPELACSLSTMTSTDIEALVARGLLPEQSIYGWRSCTGEAFSSEDRTETVIFRSFYEKRFSLPSGAFFRGLLHYYRPEATHLKPNSIAQIATFIHLCEGFLGIAAHFNLWRAMYHLRAYPSKGTPNVVGGAAFSLRQGGKYLEATFKDSNKRWTEEWFVVANPAPTLPPRTGLP</sequence>
<evidence type="ECO:0000259" key="1">
    <source>
        <dbReference type="Pfam" id="PF04195"/>
    </source>
</evidence>
<dbReference type="OrthoDB" id="685425at2759"/>
<dbReference type="Pfam" id="PF04195">
    <property type="entry name" value="Transposase_28"/>
    <property type="match status" value="1"/>
</dbReference>
<protein>
    <submittedName>
        <fullName evidence="2">Orf3</fullName>
    </submittedName>
</protein>
<dbReference type="InterPro" id="IPR007321">
    <property type="entry name" value="Transposase_28"/>
</dbReference>
<feature type="domain" description="Transposase (putative) gypsy type" evidence="1">
    <location>
        <begin position="67"/>
        <end position="134"/>
    </location>
</feature>
<organism evidence="2 3">
    <name type="scientific">Panicum miliaceum</name>
    <name type="common">Proso millet</name>
    <name type="synonym">Broomcorn millet</name>
    <dbReference type="NCBI Taxonomy" id="4540"/>
    <lineage>
        <taxon>Eukaryota</taxon>
        <taxon>Viridiplantae</taxon>
        <taxon>Streptophyta</taxon>
        <taxon>Embryophyta</taxon>
        <taxon>Tracheophyta</taxon>
        <taxon>Spermatophyta</taxon>
        <taxon>Magnoliopsida</taxon>
        <taxon>Liliopsida</taxon>
        <taxon>Poales</taxon>
        <taxon>Poaceae</taxon>
        <taxon>PACMAD clade</taxon>
        <taxon>Panicoideae</taxon>
        <taxon>Panicodae</taxon>
        <taxon>Paniceae</taxon>
        <taxon>Panicinae</taxon>
        <taxon>Panicum</taxon>
        <taxon>Panicum sect. Panicum</taxon>
    </lineage>
</organism>
<dbReference type="PANTHER" id="PTHR33026">
    <property type="entry name" value="OS06G0360600 PROTEIN"/>
    <property type="match status" value="1"/>
</dbReference>
<dbReference type="AlphaFoldDB" id="A0A3L6P9I8"/>
<evidence type="ECO:0000313" key="2">
    <source>
        <dbReference type="EMBL" id="RLM49092.1"/>
    </source>
</evidence>
<reference evidence="3" key="1">
    <citation type="journal article" date="2019" name="Nat. Commun.">
        <title>The genome of broomcorn millet.</title>
        <authorList>
            <person name="Zou C."/>
            <person name="Miki D."/>
            <person name="Li D."/>
            <person name="Tang Q."/>
            <person name="Xiao L."/>
            <person name="Rajput S."/>
            <person name="Deng P."/>
            <person name="Jia W."/>
            <person name="Huang R."/>
            <person name="Zhang M."/>
            <person name="Sun Y."/>
            <person name="Hu J."/>
            <person name="Fu X."/>
            <person name="Schnable P.S."/>
            <person name="Li F."/>
            <person name="Zhang H."/>
            <person name="Feng B."/>
            <person name="Zhu X."/>
            <person name="Liu R."/>
            <person name="Schnable J.C."/>
            <person name="Zhu J.-K."/>
            <person name="Zhang H."/>
        </authorList>
    </citation>
    <scope>NUCLEOTIDE SEQUENCE [LARGE SCALE GENOMIC DNA]</scope>
</reference>
<gene>
    <name evidence="2" type="ORF">C2845_PMPSC055697</name>
</gene>
<dbReference type="PANTHER" id="PTHR33026:SF7">
    <property type="entry name" value="OS03G0100275 PROTEIN"/>
    <property type="match status" value="1"/>
</dbReference>
<accession>A0A3L6P9I8</accession>
<evidence type="ECO:0000313" key="3">
    <source>
        <dbReference type="Proteomes" id="UP000275267"/>
    </source>
</evidence>